<reference evidence="4 5" key="1">
    <citation type="submission" date="2020-12" db="EMBL/GenBank/DDBJ databases">
        <title>Concerted genomic and epigenomic changes stabilize Arabidopsis allopolyploids.</title>
        <authorList>
            <person name="Chen Z."/>
        </authorList>
    </citation>
    <scope>NUCLEOTIDE SEQUENCE [LARGE SCALE GENOMIC DNA]</scope>
    <source>
        <strain evidence="4">Allo738</strain>
        <tissue evidence="4">Leaf</tissue>
    </source>
</reference>
<comment type="similarity">
    <text evidence="1">Belongs to the PPR family. P subfamily.</text>
</comment>
<keyword evidence="5" id="KW-1185">Reference proteome</keyword>
<dbReference type="Pfam" id="PF12854">
    <property type="entry name" value="PPR_1"/>
    <property type="match status" value="2"/>
</dbReference>
<gene>
    <name evidence="4" type="ORF">ISN45_Aa01g040240</name>
</gene>
<dbReference type="Pfam" id="PF01535">
    <property type="entry name" value="PPR"/>
    <property type="match status" value="1"/>
</dbReference>
<dbReference type="GO" id="GO:0003729">
    <property type="term" value="F:mRNA binding"/>
    <property type="evidence" value="ECO:0007669"/>
    <property type="project" value="TreeGrafter"/>
</dbReference>
<evidence type="ECO:0000256" key="3">
    <source>
        <dbReference type="PROSITE-ProRule" id="PRU00708"/>
    </source>
</evidence>
<comment type="caution">
    <text evidence="4">The sequence shown here is derived from an EMBL/GenBank/DDBJ whole genome shotgun (WGS) entry which is preliminary data.</text>
</comment>
<evidence type="ECO:0000313" key="5">
    <source>
        <dbReference type="Proteomes" id="UP000694240"/>
    </source>
</evidence>
<accession>A0A8T2CAK8</accession>
<organism evidence="4 5">
    <name type="scientific">Arabidopsis thaliana x Arabidopsis arenosa</name>
    <dbReference type="NCBI Taxonomy" id="1240361"/>
    <lineage>
        <taxon>Eukaryota</taxon>
        <taxon>Viridiplantae</taxon>
        <taxon>Streptophyta</taxon>
        <taxon>Embryophyta</taxon>
        <taxon>Tracheophyta</taxon>
        <taxon>Spermatophyta</taxon>
        <taxon>Magnoliopsida</taxon>
        <taxon>eudicotyledons</taxon>
        <taxon>Gunneridae</taxon>
        <taxon>Pentapetalae</taxon>
        <taxon>rosids</taxon>
        <taxon>malvids</taxon>
        <taxon>Brassicales</taxon>
        <taxon>Brassicaceae</taxon>
        <taxon>Camelineae</taxon>
        <taxon>Arabidopsis</taxon>
    </lineage>
</organism>
<proteinExistence type="inferred from homology"/>
<dbReference type="EMBL" id="JAEFBK010000006">
    <property type="protein sequence ID" value="KAG7595330.1"/>
    <property type="molecule type" value="Genomic_DNA"/>
</dbReference>
<sequence length="123" mass="13774">MNKKGKVNDAEEIFQGITPDVFSFCTLIDGFSKLGNMHKASSIFDKMDKQGHKASSILLLSVEMSGKDFHPKAVTYCTIIDGCCKHGDLEEAFRLLDEMKLKDSFVYTTLVDGCCRLNNVERL</sequence>
<evidence type="ECO:0000256" key="2">
    <source>
        <dbReference type="ARBA" id="ARBA00022737"/>
    </source>
</evidence>
<dbReference type="PANTHER" id="PTHR47932:SF63">
    <property type="entry name" value="OS08G0290000 PROTEIN"/>
    <property type="match status" value="1"/>
</dbReference>
<dbReference type="Proteomes" id="UP000694240">
    <property type="component" value="Chromosome 6"/>
</dbReference>
<feature type="repeat" description="PPR" evidence="3">
    <location>
        <begin position="20"/>
        <end position="54"/>
    </location>
</feature>
<evidence type="ECO:0000313" key="4">
    <source>
        <dbReference type="EMBL" id="KAG7595330.1"/>
    </source>
</evidence>
<keyword evidence="2" id="KW-0677">Repeat</keyword>
<protein>
    <submittedName>
        <fullName evidence="4">Pentatricopeptide repeat</fullName>
    </submittedName>
</protein>
<dbReference type="InterPro" id="IPR002885">
    <property type="entry name" value="PPR_rpt"/>
</dbReference>
<feature type="repeat" description="PPR" evidence="3">
    <location>
        <begin position="72"/>
        <end position="106"/>
    </location>
</feature>
<dbReference type="NCBIfam" id="TIGR00756">
    <property type="entry name" value="PPR"/>
    <property type="match status" value="2"/>
</dbReference>
<dbReference type="AlphaFoldDB" id="A0A8T2CAK8"/>
<name>A0A8T2CAK8_9BRAS</name>
<dbReference type="PANTHER" id="PTHR47932">
    <property type="entry name" value="ATPASE EXPRESSION PROTEIN 3"/>
    <property type="match status" value="1"/>
</dbReference>
<dbReference type="PROSITE" id="PS51375">
    <property type="entry name" value="PPR"/>
    <property type="match status" value="2"/>
</dbReference>
<evidence type="ECO:0000256" key="1">
    <source>
        <dbReference type="ARBA" id="ARBA00007626"/>
    </source>
</evidence>